<evidence type="ECO:0000313" key="2">
    <source>
        <dbReference type="Proteomes" id="UP001460270"/>
    </source>
</evidence>
<accession>A0AAW0PAB8</accession>
<reference evidence="2" key="1">
    <citation type="submission" date="2024-04" db="EMBL/GenBank/DDBJ databases">
        <title>Salinicola lusitanus LLJ914,a marine bacterium isolated from the Okinawa Trough.</title>
        <authorList>
            <person name="Li J."/>
        </authorList>
    </citation>
    <scope>NUCLEOTIDE SEQUENCE [LARGE SCALE GENOMIC DNA]</scope>
</reference>
<comment type="caution">
    <text evidence="1">The sequence shown here is derived from an EMBL/GenBank/DDBJ whole genome shotgun (WGS) entry which is preliminary data.</text>
</comment>
<proteinExistence type="predicted"/>
<protein>
    <submittedName>
        <fullName evidence="1">Uncharacterized protein</fullName>
    </submittedName>
</protein>
<name>A0AAW0PAB8_9GOBI</name>
<gene>
    <name evidence="1" type="ORF">WMY93_010166</name>
</gene>
<organism evidence="1 2">
    <name type="scientific">Mugilogobius chulae</name>
    <name type="common">yellowstripe goby</name>
    <dbReference type="NCBI Taxonomy" id="88201"/>
    <lineage>
        <taxon>Eukaryota</taxon>
        <taxon>Metazoa</taxon>
        <taxon>Chordata</taxon>
        <taxon>Craniata</taxon>
        <taxon>Vertebrata</taxon>
        <taxon>Euteleostomi</taxon>
        <taxon>Actinopterygii</taxon>
        <taxon>Neopterygii</taxon>
        <taxon>Teleostei</taxon>
        <taxon>Neoteleostei</taxon>
        <taxon>Acanthomorphata</taxon>
        <taxon>Gobiaria</taxon>
        <taxon>Gobiiformes</taxon>
        <taxon>Gobioidei</taxon>
        <taxon>Gobiidae</taxon>
        <taxon>Gobionellinae</taxon>
        <taxon>Mugilogobius</taxon>
    </lineage>
</organism>
<dbReference type="EMBL" id="JBBPFD010000007">
    <property type="protein sequence ID" value="KAK7918882.1"/>
    <property type="molecule type" value="Genomic_DNA"/>
</dbReference>
<dbReference type="Proteomes" id="UP001460270">
    <property type="component" value="Unassembled WGS sequence"/>
</dbReference>
<dbReference type="AlphaFoldDB" id="A0AAW0PAB8"/>
<keyword evidence="2" id="KW-1185">Reference proteome</keyword>
<evidence type="ECO:0000313" key="1">
    <source>
        <dbReference type="EMBL" id="KAK7918882.1"/>
    </source>
</evidence>
<sequence length="113" mass="13105">MELNDSVPLNAYNVHGKLLLTLKRFIMALPPKFVLRVMIVPEIAVKLTLTERPHSVEDLIKTLQEKCRPRLDYEFSLHYEDPDFDRQLCCLVDIEDLPEKGTLQVVRSEADNI</sequence>